<feature type="repeat" description="TPR" evidence="3">
    <location>
        <begin position="172"/>
        <end position="205"/>
    </location>
</feature>
<name>A0A7R9TBH0_9VIRI</name>
<dbReference type="SUPFAM" id="SSF48452">
    <property type="entry name" value="TPR-like"/>
    <property type="match status" value="1"/>
</dbReference>
<dbReference type="Pfam" id="PF13181">
    <property type="entry name" value="TPR_8"/>
    <property type="match status" value="2"/>
</dbReference>
<feature type="compositionally biased region" description="Low complexity" evidence="4">
    <location>
        <begin position="1"/>
        <end position="10"/>
    </location>
</feature>
<dbReference type="Gene3D" id="1.25.40.10">
    <property type="entry name" value="Tetratricopeptide repeat domain"/>
    <property type="match status" value="2"/>
</dbReference>
<dbReference type="EMBL" id="HBDZ01002242">
    <property type="protein sequence ID" value="CAD8230950.1"/>
    <property type="molecule type" value="Transcribed_RNA"/>
</dbReference>
<protein>
    <recommendedName>
        <fullName evidence="6">Tetratricopeptide repeat protein</fullName>
    </recommendedName>
</protein>
<evidence type="ECO:0000256" key="3">
    <source>
        <dbReference type="PROSITE-ProRule" id="PRU00339"/>
    </source>
</evidence>
<evidence type="ECO:0000256" key="4">
    <source>
        <dbReference type="SAM" id="MobiDB-lite"/>
    </source>
</evidence>
<keyword evidence="1" id="KW-0677">Repeat</keyword>
<keyword evidence="2 3" id="KW-0802">TPR repeat</keyword>
<dbReference type="InterPro" id="IPR006311">
    <property type="entry name" value="TAT_signal"/>
</dbReference>
<dbReference type="AlphaFoldDB" id="A0A7R9TBH0"/>
<evidence type="ECO:0000313" key="5">
    <source>
        <dbReference type="EMBL" id="CAD8230950.1"/>
    </source>
</evidence>
<dbReference type="InterPro" id="IPR019734">
    <property type="entry name" value="TPR_rpt"/>
</dbReference>
<proteinExistence type="predicted"/>
<gene>
    <name evidence="5" type="ORF">PCOL08062_LOCUS1777</name>
</gene>
<dbReference type="PANTHER" id="PTHR44858:SF19">
    <property type="match status" value="1"/>
</dbReference>
<organism evidence="5">
    <name type="scientific">Prasinoderma coloniale</name>
    <dbReference type="NCBI Taxonomy" id="156133"/>
    <lineage>
        <taxon>Eukaryota</taxon>
        <taxon>Viridiplantae</taxon>
        <taxon>Prasinodermophyta</taxon>
        <taxon>Prasinodermophyceae</taxon>
        <taxon>Prasinodermales</taxon>
        <taxon>Prasinodermaceae</taxon>
        <taxon>Prasinoderma</taxon>
    </lineage>
</organism>
<evidence type="ECO:0000256" key="2">
    <source>
        <dbReference type="ARBA" id="ARBA00022803"/>
    </source>
</evidence>
<accession>A0A7R9TBH0</accession>
<dbReference type="InterPro" id="IPR050498">
    <property type="entry name" value="Ycf3"/>
</dbReference>
<dbReference type="Pfam" id="PF07719">
    <property type="entry name" value="TPR_2"/>
    <property type="match status" value="1"/>
</dbReference>
<dbReference type="SMART" id="SM00028">
    <property type="entry name" value="TPR"/>
    <property type="match status" value="4"/>
</dbReference>
<dbReference type="InterPro" id="IPR011990">
    <property type="entry name" value="TPR-like_helical_dom_sf"/>
</dbReference>
<sequence length="300" mass="32074">MTAAAKASARASRRHGAAEPRRARRCPAAARSGRRDALAAAAAAAAASIGGFGTGAARAATDYNVRLEDVEDQRTRAAVEAADRGDFALAEQLFLQVVETDPSASAYSNLGNVQNSLGNFADAERNLSEAVARAPDAPVPLLNRAVARQALGKLEEARADCTTAISLDAREFAAWHNRGQIEADMGLWREALDDYTKAADLAPGLAGYRLKQALAAWQVGEEDLSERLLSGLARKYANYAEARAALAAVLWARGREEAAEEQFAAAEFLDGSLSEPGYARAHLWPPEAAEALRRFRRLEV</sequence>
<dbReference type="InterPro" id="IPR013105">
    <property type="entry name" value="TPR_2"/>
</dbReference>
<dbReference type="PROSITE" id="PS51318">
    <property type="entry name" value="TAT"/>
    <property type="match status" value="1"/>
</dbReference>
<dbReference type="PANTHER" id="PTHR44858">
    <property type="entry name" value="TETRATRICOPEPTIDE REPEAT PROTEIN 6"/>
    <property type="match status" value="1"/>
</dbReference>
<evidence type="ECO:0008006" key="6">
    <source>
        <dbReference type="Google" id="ProtNLM"/>
    </source>
</evidence>
<feature type="repeat" description="TPR" evidence="3">
    <location>
        <begin position="104"/>
        <end position="137"/>
    </location>
</feature>
<dbReference type="PROSITE" id="PS50005">
    <property type="entry name" value="TPR"/>
    <property type="match status" value="2"/>
</dbReference>
<evidence type="ECO:0000256" key="1">
    <source>
        <dbReference type="ARBA" id="ARBA00022737"/>
    </source>
</evidence>
<reference evidence="5" key="1">
    <citation type="submission" date="2021-01" db="EMBL/GenBank/DDBJ databases">
        <authorList>
            <person name="Corre E."/>
            <person name="Pelletier E."/>
            <person name="Niang G."/>
            <person name="Scheremetjew M."/>
            <person name="Finn R."/>
            <person name="Kale V."/>
            <person name="Holt S."/>
            <person name="Cochrane G."/>
            <person name="Meng A."/>
            <person name="Brown T."/>
            <person name="Cohen L."/>
        </authorList>
    </citation>
    <scope>NUCLEOTIDE SEQUENCE</scope>
    <source>
        <strain evidence="5">CCMP1413</strain>
    </source>
</reference>
<feature type="region of interest" description="Disordered" evidence="4">
    <location>
        <begin position="1"/>
        <end position="30"/>
    </location>
</feature>